<evidence type="ECO:0000313" key="8">
    <source>
        <dbReference type="EMBL" id="KAF9515301.1"/>
    </source>
</evidence>
<evidence type="ECO:0000256" key="3">
    <source>
        <dbReference type="ARBA" id="ARBA00022833"/>
    </source>
</evidence>
<dbReference type="InterPro" id="IPR013083">
    <property type="entry name" value="Znf_RING/FYVE/PHD"/>
</dbReference>
<dbReference type="Pfam" id="PF00569">
    <property type="entry name" value="ZZ"/>
    <property type="match status" value="5"/>
</dbReference>
<keyword evidence="2 4" id="KW-0863">Zinc-finger</keyword>
<dbReference type="AlphaFoldDB" id="A0A9P6DUF1"/>
<dbReference type="InterPro" id="IPR000433">
    <property type="entry name" value="Znf_ZZ"/>
</dbReference>
<dbReference type="OrthoDB" id="661148at2759"/>
<evidence type="ECO:0000256" key="2">
    <source>
        <dbReference type="ARBA" id="ARBA00022771"/>
    </source>
</evidence>
<dbReference type="PROSITE" id="PS50089">
    <property type="entry name" value="ZF_RING_2"/>
    <property type="match status" value="1"/>
</dbReference>
<evidence type="ECO:0000256" key="1">
    <source>
        <dbReference type="ARBA" id="ARBA00022723"/>
    </source>
</evidence>
<gene>
    <name evidence="8" type="ORF">BS47DRAFT_1341989</name>
</gene>
<name>A0A9P6DUF1_9AGAM</name>
<dbReference type="EMBL" id="MU128951">
    <property type="protein sequence ID" value="KAF9515301.1"/>
    <property type="molecule type" value="Genomic_DNA"/>
</dbReference>
<evidence type="ECO:0000259" key="7">
    <source>
        <dbReference type="PROSITE" id="PS50135"/>
    </source>
</evidence>
<dbReference type="SMART" id="SM00291">
    <property type="entry name" value="ZnF_ZZ"/>
    <property type="match status" value="5"/>
</dbReference>
<organism evidence="8 9">
    <name type="scientific">Hydnum rufescens UP504</name>
    <dbReference type="NCBI Taxonomy" id="1448309"/>
    <lineage>
        <taxon>Eukaryota</taxon>
        <taxon>Fungi</taxon>
        <taxon>Dikarya</taxon>
        <taxon>Basidiomycota</taxon>
        <taxon>Agaricomycotina</taxon>
        <taxon>Agaricomycetes</taxon>
        <taxon>Cantharellales</taxon>
        <taxon>Hydnaceae</taxon>
        <taxon>Hydnum</taxon>
    </lineage>
</organism>
<feature type="domain" description="RING-type" evidence="6">
    <location>
        <begin position="578"/>
        <end position="621"/>
    </location>
</feature>
<evidence type="ECO:0000256" key="5">
    <source>
        <dbReference type="SAM" id="MobiDB-lite"/>
    </source>
</evidence>
<keyword evidence="9" id="KW-1185">Reference proteome</keyword>
<dbReference type="SUPFAM" id="SSF57850">
    <property type="entry name" value="RING/U-box"/>
    <property type="match status" value="6"/>
</dbReference>
<sequence length="632" mass="69386">MTGKESAPAPVPQNGRQSTMAHHATCDACGDSIHGVRHKCSKCPDYDMCSLCYTIYRGAHRLEHKFNAYCNPADVPVASNVKNGVSMTGRPLVDVSPPSSPVSTSTAIDSNSPALSVHPAFCDVCSLSICGIRHKCLDCPDYDMCNDCYSYVRHMHHATHTFIKILKPPRVVVHGVYDHGTQQDLEEQPSVEKNSAAAMHGSICDVCDTRIIGVRHKCLDCADYDMCDPCMNTRRYEAHDESHNFAKLGTPGTVIVQRVQESSLAPASATEAESTPSVPGSPLPAPVAMATAPFAHAATCNMCDSRIFGDRYKCVGCPAFDTCSLCFSGHHPELHPHHTFVKASRPEDVVTPPMEQFTTVHPAVCDICHNYIIGIRFKCLHPDCPDFDLCQHCEVLPIPSHPTSHPLVKFKHDYLRDPLSYRAVFSFVEQTRLQSEFEAVPPPFVPVSPITRPSAAPQVEIILPHATHPEDLGENYFPRQSPVFHGPSLVPEDTVTIIPPIGLGTGSPRHANLEPNSHSERPSLHSHRRHAPGDISSRLDPEEHDYDSDLALATALSLSLEISGSASSPKSDSFQAQCPICWEDMTGRATIEAPCGHMLCRTCRADLINSSDSWPTCHMCRTPYADDERERR</sequence>
<reference evidence="8" key="1">
    <citation type="journal article" date="2020" name="Nat. Commun.">
        <title>Large-scale genome sequencing of mycorrhizal fungi provides insights into the early evolution of symbiotic traits.</title>
        <authorList>
            <person name="Miyauchi S."/>
            <person name="Kiss E."/>
            <person name="Kuo A."/>
            <person name="Drula E."/>
            <person name="Kohler A."/>
            <person name="Sanchez-Garcia M."/>
            <person name="Morin E."/>
            <person name="Andreopoulos B."/>
            <person name="Barry K.W."/>
            <person name="Bonito G."/>
            <person name="Buee M."/>
            <person name="Carver A."/>
            <person name="Chen C."/>
            <person name="Cichocki N."/>
            <person name="Clum A."/>
            <person name="Culley D."/>
            <person name="Crous P.W."/>
            <person name="Fauchery L."/>
            <person name="Girlanda M."/>
            <person name="Hayes R.D."/>
            <person name="Keri Z."/>
            <person name="LaButti K."/>
            <person name="Lipzen A."/>
            <person name="Lombard V."/>
            <person name="Magnuson J."/>
            <person name="Maillard F."/>
            <person name="Murat C."/>
            <person name="Nolan M."/>
            <person name="Ohm R.A."/>
            <person name="Pangilinan J."/>
            <person name="Pereira M.F."/>
            <person name="Perotto S."/>
            <person name="Peter M."/>
            <person name="Pfister S."/>
            <person name="Riley R."/>
            <person name="Sitrit Y."/>
            <person name="Stielow J.B."/>
            <person name="Szollosi G."/>
            <person name="Zifcakova L."/>
            <person name="Stursova M."/>
            <person name="Spatafora J.W."/>
            <person name="Tedersoo L."/>
            <person name="Vaario L.M."/>
            <person name="Yamada A."/>
            <person name="Yan M."/>
            <person name="Wang P."/>
            <person name="Xu J."/>
            <person name="Bruns T."/>
            <person name="Baldrian P."/>
            <person name="Vilgalys R."/>
            <person name="Dunand C."/>
            <person name="Henrissat B."/>
            <person name="Grigoriev I.V."/>
            <person name="Hibbett D."/>
            <person name="Nagy L.G."/>
            <person name="Martin F.M."/>
        </authorList>
    </citation>
    <scope>NUCLEOTIDE SEQUENCE</scope>
    <source>
        <strain evidence="8">UP504</strain>
    </source>
</reference>
<dbReference type="CDD" id="cd02340">
    <property type="entry name" value="ZZ_NBR1_like"/>
    <property type="match status" value="1"/>
</dbReference>
<keyword evidence="3" id="KW-0862">Zinc</keyword>
<protein>
    <submittedName>
        <fullName evidence="8">Uncharacterized protein</fullName>
    </submittedName>
</protein>
<dbReference type="GO" id="GO:0008270">
    <property type="term" value="F:zinc ion binding"/>
    <property type="evidence" value="ECO:0007669"/>
    <property type="project" value="UniProtKB-KW"/>
</dbReference>
<dbReference type="PROSITE" id="PS50135">
    <property type="entry name" value="ZF_ZZ_2"/>
    <property type="match status" value="3"/>
</dbReference>
<feature type="domain" description="ZZ-type" evidence="7">
    <location>
        <begin position="21"/>
        <end position="74"/>
    </location>
</feature>
<dbReference type="Gene3D" id="3.30.40.10">
    <property type="entry name" value="Zinc/RING finger domain, C3HC4 (zinc finger)"/>
    <property type="match status" value="1"/>
</dbReference>
<dbReference type="Gene3D" id="3.30.60.90">
    <property type="match status" value="5"/>
</dbReference>
<comment type="caution">
    <text evidence="8">The sequence shown here is derived from an EMBL/GenBank/DDBJ whole genome shotgun (WGS) entry which is preliminary data.</text>
</comment>
<feature type="region of interest" description="Disordered" evidence="5">
    <location>
        <begin position="500"/>
        <end position="542"/>
    </location>
</feature>
<feature type="domain" description="ZZ-type" evidence="7">
    <location>
        <begin position="117"/>
        <end position="170"/>
    </location>
</feature>
<feature type="domain" description="ZZ-type" evidence="7">
    <location>
        <begin position="199"/>
        <end position="253"/>
    </location>
</feature>
<dbReference type="InterPro" id="IPR001841">
    <property type="entry name" value="Znf_RING"/>
</dbReference>
<evidence type="ECO:0000313" key="9">
    <source>
        <dbReference type="Proteomes" id="UP000886523"/>
    </source>
</evidence>
<evidence type="ECO:0000259" key="6">
    <source>
        <dbReference type="PROSITE" id="PS50089"/>
    </source>
</evidence>
<evidence type="ECO:0000256" key="4">
    <source>
        <dbReference type="PROSITE-ProRule" id="PRU00228"/>
    </source>
</evidence>
<dbReference type="InterPro" id="IPR043145">
    <property type="entry name" value="Znf_ZZ_sf"/>
</dbReference>
<dbReference type="SMART" id="SM00184">
    <property type="entry name" value="RING"/>
    <property type="match status" value="1"/>
</dbReference>
<dbReference type="PROSITE" id="PS01357">
    <property type="entry name" value="ZF_ZZ_1"/>
    <property type="match status" value="1"/>
</dbReference>
<dbReference type="InterPro" id="IPR052260">
    <property type="entry name" value="Autophagy_Rcpt_SigReg"/>
</dbReference>
<dbReference type="PANTHER" id="PTHR15090">
    <property type="entry name" value="SEQUESTOSOME 1-RELATED"/>
    <property type="match status" value="1"/>
</dbReference>
<keyword evidence="1" id="KW-0479">Metal-binding</keyword>
<proteinExistence type="predicted"/>
<accession>A0A9P6DUF1</accession>
<dbReference type="Proteomes" id="UP000886523">
    <property type="component" value="Unassembled WGS sequence"/>
</dbReference>